<dbReference type="Pfam" id="PF00339">
    <property type="entry name" value="Arrestin_N"/>
    <property type="match status" value="1"/>
</dbReference>
<organism evidence="3 4">
    <name type="scientific">Hebeloma cylindrosporum</name>
    <dbReference type="NCBI Taxonomy" id="76867"/>
    <lineage>
        <taxon>Eukaryota</taxon>
        <taxon>Fungi</taxon>
        <taxon>Dikarya</taxon>
        <taxon>Basidiomycota</taxon>
        <taxon>Agaricomycotina</taxon>
        <taxon>Agaricomycetes</taxon>
        <taxon>Agaricomycetidae</taxon>
        <taxon>Agaricales</taxon>
        <taxon>Agaricineae</taxon>
        <taxon>Hymenogastraceae</taxon>
        <taxon>Hebeloma</taxon>
    </lineage>
</organism>
<dbReference type="InterPro" id="IPR011021">
    <property type="entry name" value="Arrestin-like_N"/>
</dbReference>
<evidence type="ECO:0000313" key="3">
    <source>
        <dbReference type="EMBL" id="KIM40545.1"/>
    </source>
</evidence>
<dbReference type="AlphaFoldDB" id="A0A0C3BV89"/>
<name>A0A0C3BV89_HEBCY</name>
<dbReference type="EMBL" id="KN831782">
    <property type="protein sequence ID" value="KIM40545.1"/>
    <property type="molecule type" value="Genomic_DNA"/>
</dbReference>
<dbReference type="HOGENOM" id="CLU_025691_0_0_1"/>
<feature type="region of interest" description="Disordered" evidence="1">
    <location>
        <begin position="1"/>
        <end position="63"/>
    </location>
</feature>
<evidence type="ECO:0000256" key="1">
    <source>
        <dbReference type="SAM" id="MobiDB-lite"/>
    </source>
</evidence>
<proteinExistence type="predicted"/>
<gene>
    <name evidence="3" type="ORF">M413DRAFT_445989</name>
</gene>
<evidence type="ECO:0000313" key="4">
    <source>
        <dbReference type="Proteomes" id="UP000053424"/>
    </source>
</evidence>
<accession>A0A0C3BV89</accession>
<reference evidence="4" key="2">
    <citation type="submission" date="2015-01" db="EMBL/GenBank/DDBJ databases">
        <title>Evolutionary Origins and Diversification of the Mycorrhizal Mutualists.</title>
        <authorList>
            <consortium name="DOE Joint Genome Institute"/>
            <consortium name="Mycorrhizal Genomics Consortium"/>
            <person name="Kohler A."/>
            <person name="Kuo A."/>
            <person name="Nagy L.G."/>
            <person name="Floudas D."/>
            <person name="Copeland A."/>
            <person name="Barry K.W."/>
            <person name="Cichocki N."/>
            <person name="Veneault-Fourrey C."/>
            <person name="LaButti K."/>
            <person name="Lindquist E.A."/>
            <person name="Lipzen A."/>
            <person name="Lundell T."/>
            <person name="Morin E."/>
            <person name="Murat C."/>
            <person name="Riley R."/>
            <person name="Ohm R."/>
            <person name="Sun H."/>
            <person name="Tunlid A."/>
            <person name="Henrissat B."/>
            <person name="Grigoriev I.V."/>
            <person name="Hibbett D.S."/>
            <person name="Martin F."/>
        </authorList>
    </citation>
    <scope>NUCLEOTIDE SEQUENCE [LARGE SCALE GENOMIC DNA]</scope>
    <source>
        <strain evidence="4">h7</strain>
    </source>
</reference>
<feature type="compositionally biased region" description="Basic and acidic residues" evidence="1">
    <location>
        <begin position="52"/>
        <end position="63"/>
    </location>
</feature>
<protein>
    <recommendedName>
        <fullName evidence="2">Arrestin-like N-terminal domain-containing protein</fullName>
    </recommendedName>
</protein>
<reference evidence="3 4" key="1">
    <citation type="submission" date="2014-04" db="EMBL/GenBank/DDBJ databases">
        <authorList>
            <consortium name="DOE Joint Genome Institute"/>
            <person name="Kuo A."/>
            <person name="Gay G."/>
            <person name="Dore J."/>
            <person name="Kohler A."/>
            <person name="Nagy L.G."/>
            <person name="Floudas D."/>
            <person name="Copeland A."/>
            <person name="Barry K.W."/>
            <person name="Cichocki N."/>
            <person name="Veneault-Fourrey C."/>
            <person name="LaButti K."/>
            <person name="Lindquist E.A."/>
            <person name="Lipzen A."/>
            <person name="Lundell T."/>
            <person name="Morin E."/>
            <person name="Murat C."/>
            <person name="Sun H."/>
            <person name="Tunlid A."/>
            <person name="Henrissat B."/>
            <person name="Grigoriev I.V."/>
            <person name="Hibbett D.S."/>
            <person name="Martin F."/>
            <person name="Nordberg H.P."/>
            <person name="Cantor M.N."/>
            <person name="Hua S.X."/>
        </authorList>
    </citation>
    <scope>NUCLEOTIDE SEQUENCE [LARGE SCALE GENOMIC DNA]</scope>
    <source>
        <strain evidence="4">h7</strain>
    </source>
</reference>
<keyword evidence="4" id="KW-1185">Reference proteome</keyword>
<evidence type="ECO:0000259" key="2">
    <source>
        <dbReference type="Pfam" id="PF00339"/>
    </source>
</evidence>
<dbReference type="OrthoDB" id="3261578at2759"/>
<sequence>MSTANAPSEHPPTLPGMAIYDTGNPGTHSANAHELPNYLSNGRRGTASRPSGRSEPKEFDTKVEKKGRAIVTMTLVSEAAYSRTRPTFFEGTPVKGRVRLSLDQPDTIHSVVISVQGRFMTGINPEEQLTFIEISRTLWTQSDGAPKNARASDISYSQGGGKFTGKLKGEYIWPFSIDLPKEVMLPSGIGSNKVEAFPPPQTFNERKTLASINYEIYVRVARGRWKADHRMMSQFGYIPLTRPPPFPPLRLLAYQEGRALIDPTIDLEGWHSSRPARVHGTLFKDRVATILCTLFIAKPLSYTRGSLIPLCLRLEGDDPQALDILSSPKSILVRLRRHVRYQFPGKTGASEDTIEDSSPALWWPRVAGTEEISPTSEHMRYVNGELHLKVDLKPSSAMSHFRVEYSVVLFPFEAPEFEHSTEQAQPPGEAIIEQAVQIVTSFAPGPRPVKSAPGYDLSMQVHTAKPISAKNALV</sequence>
<dbReference type="Gene3D" id="2.60.40.640">
    <property type="match status" value="1"/>
</dbReference>
<dbReference type="InterPro" id="IPR014752">
    <property type="entry name" value="Arrestin-like_C"/>
</dbReference>
<dbReference type="Proteomes" id="UP000053424">
    <property type="component" value="Unassembled WGS sequence"/>
</dbReference>
<feature type="domain" description="Arrestin-like N-terminal" evidence="2">
    <location>
        <begin position="83"/>
        <end position="235"/>
    </location>
</feature>